<protein>
    <recommendedName>
        <fullName evidence="3">Helix-turn-helix domain-containing protein</fullName>
    </recommendedName>
</protein>
<proteinExistence type="predicted"/>
<evidence type="ECO:0000313" key="1">
    <source>
        <dbReference type="EMBL" id="WFD09112.1"/>
    </source>
</evidence>
<reference evidence="1 2" key="1">
    <citation type="submission" date="2023-03" db="EMBL/GenBank/DDBJ databases">
        <title>Complete genome sequence of Tepidibacter sp. SWIR-1, isolated from a deep-sea hydrothermal vent.</title>
        <authorList>
            <person name="Li X."/>
        </authorList>
    </citation>
    <scope>NUCLEOTIDE SEQUENCE [LARGE SCALE GENOMIC DNA]</scope>
    <source>
        <strain evidence="1 2">SWIR-1</strain>
    </source>
</reference>
<keyword evidence="2" id="KW-1185">Reference proteome</keyword>
<dbReference type="Proteomes" id="UP001222800">
    <property type="component" value="Chromosome"/>
</dbReference>
<name>A0ABY8E8C0_9FIRM</name>
<organism evidence="1 2">
    <name type="scientific">Tepidibacter hydrothermalis</name>
    <dbReference type="NCBI Taxonomy" id="3036126"/>
    <lineage>
        <taxon>Bacteria</taxon>
        <taxon>Bacillati</taxon>
        <taxon>Bacillota</taxon>
        <taxon>Clostridia</taxon>
        <taxon>Peptostreptococcales</taxon>
        <taxon>Peptostreptococcaceae</taxon>
        <taxon>Tepidibacter</taxon>
    </lineage>
</organism>
<gene>
    <name evidence="1" type="ORF">P4S50_12025</name>
</gene>
<sequence length="109" mass="12787">MLISSLLLSFSIIFSSIYIGNVVKISNLSKHDVNKEVITSELLSMEETAEYLKISVPDFRVILEKERDEREGVSVYSSNTFIEYIDLNGRRYYSKKQIDKWIEHNLYNK</sequence>
<accession>A0ABY8E8C0</accession>
<evidence type="ECO:0000313" key="2">
    <source>
        <dbReference type="Proteomes" id="UP001222800"/>
    </source>
</evidence>
<dbReference type="RefSeq" id="WP_277731033.1">
    <property type="nucleotide sequence ID" value="NZ_CP120733.1"/>
</dbReference>
<dbReference type="EMBL" id="CP120733">
    <property type="protein sequence ID" value="WFD09112.1"/>
    <property type="molecule type" value="Genomic_DNA"/>
</dbReference>
<evidence type="ECO:0008006" key="3">
    <source>
        <dbReference type="Google" id="ProtNLM"/>
    </source>
</evidence>